<dbReference type="SUPFAM" id="SSF140804">
    <property type="entry name" value="YidB-like"/>
    <property type="match status" value="1"/>
</dbReference>
<keyword evidence="2" id="KW-1185">Reference proteome</keyword>
<evidence type="ECO:0008006" key="3">
    <source>
        <dbReference type="Google" id="ProtNLM"/>
    </source>
</evidence>
<comment type="caution">
    <text evidence="1">The sequence shown here is derived from an EMBL/GenBank/DDBJ whole genome shotgun (WGS) entry which is preliminary data.</text>
</comment>
<evidence type="ECO:0000313" key="2">
    <source>
        <dbReference type="Proteomes" id="UP000539350"/>
    </source>
</evidence>
<dbReference type="Proteomes" id="UP000539350">
    <property type="component" value="Unassembled WGS sequence"/>
</dbReference>
<dbReference type="Pfam" id="PF20159">
    <property type="entry name" value="YidB"/>
    <property type="match status" value="1"/>
</dbReference>
<protein>
    <recommendedName>
        <fullName evidence="3">DUF937 domain-containing protein</fullName>
    </recommendedName>
</protein>
<proteinExistence type="predicted"/>
<reference evidence="1 2" key="1">
    <citation type="submission" date="2020-07" db="EMBL/GenBank/DDBJ databases">
        <title>Halieaceae bacterium, F7430, whole genome shotgun sequencing project.</title>
        <authorList>
            <person name="Jiang S."/>
            <person name="Liu Z.W."/>
            <person name="Du Z.J."/>
        </authorList>
    </citation>
    <scope>NUCLEOTIDE SEQUENCE [LARGE SCALE GENOMIC DNA]</scope>
    <source>
        <strain evidence="1 2">F7430</strain>
    </source>
</reference>
<dbReference type="InterPro" id="IPR045372">
    <property type="entry name" value="YidB"/>
</dbReference>
<accession>A0A7W2TV26</accession>
<dbReference type="InterPro" id="IPR027405">
    <property type="entry name" value="YidB-like"/>
</dbReference>
<dbReference type="RefSeq" id="WP_182169507.1">
    <property type="nucleotide sequence ID" value="NZ_JACFXU010000013.1"/>
</dbReference>
<organism evidence="1 2">
    <name type="scientific">Sediminihaliea albiluteola</name>
    <dbReference type="NCBI Taxonomy" id="2758564"/>
    <lineage>
        <taxon>Bacteria</taxon>
        <taxon>Pseudomonadati</taxon>
        <taxon>Pseudomonadota</taxon>
        <taxon>Gammaproteobacteria</taxon>
        <taxon>Cellvibrionales</taxon>
        <taxon>Halieaceae</taxon>
        <taxon>Sediminihaliea</taxon>
    </lineage>
</organism>
<gene>
    <name evidence="1" type="ORF">H2508_05050</name>
</gene>
<dbReference type="EMBL" id="JACFXU010000013">
    <property type="protein sequence ID" value="MBA6412472.1"/>
    <property type="molecule type" value="Genomic_DNA"/>
</dbReference>
<sequence length="139" mass="13803">MDLIKMGAELLSEKLGLNVDLDSISGALSQLLGDGKGNLDLAGLAGRMAESGGLESVLGTWLGDGANAPVSAQSIFDLLGKSKVADFASSVGTEPETAAEGLSDVLPQLMDKASSGGSLLDAAGGIGGLMSAATSFFNK</sequence>
<dbReference type="AlphaFoldDB" id="A0A7W2TV26"/>
<name>A0A7W2TV26_9GAMM</name>
<evidence type="ECO:0000313" key="1">
    <source>
        <dbReference type="EMBL" id="MBA6412472.1"/>
    </source>
</evidence>
<dbReference type="Gene3D" id="1.10.10.690">
    <property type="entry name" value="YidB-like"/>
    <property type="match status" value="1"/>
</dbReference>